<sequence length="415" mass="43949">MLSPRLEGSEERKKRGEALRDLQQTAPGRADYAEAQKGGNPGTGLKRQLDRAREDAAGARRDADVTGLGTSQRTREAEAEVKRLEERQVRESGAARKRQGGEKYGPPMPEPRGERERTLSERIAEDGLGVRPPADEPLDSYGRLRDRRNAPAPPSSPPAPSSDERTVTSTAPPLTDEQRAAQERKQARSRLMYANPDAVPPGPPSPPLPSAAAAADAQRQREQQLEAGGHAGHKSPVTTVQQAKDLRRAVEERKRIEAEKLANKAEGSVAACGGGGGSLGPVGGGVDYCVVADSQGLGWSKTASGGPSLGPDDPKPGFHRSVSLRGSNANIDELNGPSTYGGASVFRGPGLEGGLSVTDDGQYVSDSLGIGVGVDASAGVKREYTEAHRWFDWPTLPSWEDLARYATEYPAGSGT</sequence>
<dbReference type="Proteomes" id="UP000741013">
    <property type="component" value="Unassembled WGS sequence"/>
</dbReference>
<gene>
    <name evidence="2" type="ORF">JOM49_001045</name>
</gene>
<feature type="compositionally biased region" description="Basic and acidic residues" evidence="1">
    <location>
        <begin position="47"/>
        <end position="64"/>
    </location>
</feature>
<reference evidence="2 3" key="1">
    <citation type="submission" date="2021-03" db="EMBL/GenBank/DDBJ databases">
        <title>Sequencing the genomes of 1000 actinobacteria strains.</title>
        <authorList>
            <person name="Klenk H.-P."/>
        </authorList>
    </citation>
    <scope>NUCLEOTIDE SEQUENCE [LARGE SCALE GENOMIC DNA]</scope>
    <source>
        <strain evidence="2 3">DSM 45510</strain>
    </source>
</reference>
<protein>
    <submittedName>
        <fullName evidence="2">Uncharacterized protein</fullName>
    </submittedName>
</protein>
<evidence type="ECO:0000313" key="2">
    <source>
        <dbReference type="EMBL" id="MBP2179519.1"/>
    </source>
</evidence>
<feature type="compositionally biased region" description="Basic and acidic residues" evidence="1">
    <location>
        <begin position="73"/>
        <end position="94"/>
    </location>
</feature>
<feature type="compositionally biased region" description="Basic and acidic residues" evidence="1">
    <location>
        <begin position="176"/>
        <end position="186"/>
    </location>
</feature>
<dbReference type="EMBL" id="JAGGMS010000001">
    <property type="protein sequence ID" value="MBP2179519.1"/>
    <property type="molecule type" value="Genomic_DNA"/>
</dbReference>
<feature type="compositionally biased region" description="Pro residues" evidence="1">
    <location>
        <begin position="151"/>
        <end position="160"/>
    </location>
</feature>
<feature type="compositionally biased region" description="Basic and acidic residues" evidence="1">
    <location>
        <begin position="111"/>
        <end position="125"/>
    </location>
</feature>
<feature type="compositionally biased region" description="Pro residues" evidence="1">
    <location>
        <begin position="198"/>
        <end position="209"/>
    </location>
</feature>
<dbReference type="RefSeq" id="WP_209663228.1">
    <property type="nucleotide sequence ID" value="NZ_JAGGMS010000001.1"/>
</dbReference>
<feature type="region of interest" description="Disordered" evidence="1">
    <location>
        <begin position="1"/>
        <end position="248"/>
    </location>
</feature>
<evidence type="ECO:0000313" key="3">
    <source>
        <dbReference type="Proteomes" id="UP000741013"/>
    </source>
</evidence>
<proteinExistence type="predicted"/>
<keyword evidence="3" id="KW-1185">Reference proteome</keyword>
<evidence type="ECO:0000256" key="1">
    <source>
        <dbReference type="SAM" id="MobiDB-lite"/>
    </source>
</evidence>
<accession>A0ABS4PJB8</accession>
<feature type="compositionally biased region" description="Basic and acidic residues" evidence="1">
    <location>
        <begin position="7"/>
        <end position="20"/>
    </location>
</feature>
<name>A0ABS4PJB8_9PSEU</name>
<organism evidence="2 3">
    <name type="scientific">Amycolatopsis magusensis</name>
    <dbReference type="NCBI Taxonomy" id="882444"/>
    <lineage>
        <taxon>Bacteria</taxon>
        <taxon>Bacillati</taxon>
        <taxon>Actinomycetota</taxon>
        <taxon>Actinomycetes</taxon>
        <taxon>Pseudonocardiales</taxon>
        <taxon>Pseudonocardiaceae</taxon>
        <taxon>Amycolatopsis</taxon>
    </lineage>
</organism>
<comment type="caution">
    <text evidence="2">The sequence shown here is derived from an EMBL/GenBank/DDBJ whole genome shotgun (WGS) entry which is preliminary data.</text>
</comment>